<evidence type="ECO:0000313" key="4">
    <source>
        <dbReference type="Proteomes" id="UP000243975"/>
    </source>
</evidence>
<evidence type="ECO:0000313" key="3">
    <source>
        <dbReference type="EMBL" id="KVH88709.1"/>
    </source>
</evidence>
<dbReference type="InterPro" id="IPR046849">
    <property type="entry name" value="E2_motif"/>
</dbReference>
<dbReference type="OMA" id="HIHAPPN"/>
<keyword evidence="4" id="KW-1185">Reference proteome</keyword>
<dbReference type="Pfam" id="PF14432">
    <property type="entry name" value="DYW_deaminase"/>
    <property type="match status" value="1"/>
</dbReference>
<reference evidence="3 4" key="1">
    <citation type="journal article" date="2016" name="Sci. Rep.">
        <title>The genome sequence of the outbreeding globe artichoke constructed de novo incorporating a phase-aware low-pass sequencing strategy of F1 progeny.</title>
        <authorList>
            <person name="Scaglione D."/>
            <person name="Reyes-Chin-Wo S."/>
            <person name="Acquadro A."/>
            <person name="Froenicke L."/>
            <person name="Portis E."/>
            <person name="Beitel C."/>
            <person name="Tirone M."/>
            <person name="Mauro R."/>
            <person name="Lo Monaco A."/>
            <person name="Mauromicale G."/>
            <person name="Faccioli P."/>
            <person name="Cattivelli L."/>
            <person name="Rieseberg L."/>
            <person name="Michelmore R."/>
            <person name="Lanteri S."/>
        </authorList>
    </citation>
    <scope>NUCLEOTIDE SEQUENCE [LARGE SCALE GENOMIC DNA]</scope>
    <source>
        <strain evidence="3">2C</strain>
    </source>
</reference>
<dbReference type="AlphaFoldDB" id="A0A103XDL3"/>
<organism evidence="3 4">
    <name type="scientific">Cynara cardunculus var. scolymus</name>
    <name type="common">Globe artichoke</name>
    <name type="synonym">Cynara scolymus</name>
    <dbReference type="NCBI Taxonomy" id="59895"/>
    <lineage>
        <taxon>Eukaryota</taxon>
        <taxon>Viridiplantae</taxon>
        <taxon>Streptophyta</taxon>
        <taxon>Embryophyta</taxon>
        <taxon>Tracheophyta</taxon>
        <taxon>Spermatophyta</taxon>
        <taxon>Magnoliopsida</taxon>
        <taxon>eudicotyledons</taxon>
        <taxon>Gunneridae</taxon>
        <taxon>Pentapetalae</taxon>
        <taxon>asterids</taxon>
        <taxon>campanulids</taxon>
        <taxon>Asterales</taxon>
        <taxon>Asteraceae</taxon>
        <taxon>Carduoideae</taxon>
        <taxon>Cardueae</taxon>
        <taxon>Carduinae</taxon>
        <taxon>Cynara</taxon>
    </lineage>
</organism>
<name>A0A103XDL3_CYNCS</name>
<gene>
    <name evidence="3" type="ORF">Ccrd_025981</name>
</gene>
<feature type="domain" description="DYW" evidence="2">
    <location>
        <begin position="113"/>
        <end position="164"/>
    </location>
</feature>
<dbReference type="EMBL" id="LEKV01005346">
    <property type="protein sequence ID" value="KVH88709.1"/>
    <property type="molecule type" value="Genomic_DNA"/>
</dbReference>
<evidence type="ECO:0000259" key="2">
    <source>
        <dbReference type="Pfam" id="PF14432"/>
    </source>
</evidence>
<dbReference type="Pfam" id="PF20430">
    <property type="entry name" value="Eplus_motif"/>
    <property type="match status" value="1"/>
</dbReference>
<sequence>MVRPIECVSVPSNKWCAGYIPESKVERWRRGVVRALMKEKGLIRTVGCNFTEHGHRIHRFLVNDQAHPESESIYAKLDEVIKKIQKAGYVPNLKFVLHDVKEEVKESLVSKRHKPLIITKNLRIYGDCHNMAKFVSFVGKRKIIIRDTRRFHHFADGLCSCGDYRGPLHNQIEYQRLAGTRLHLPDMPESHIHAPPNQHNHRQD</sequence>
<accession>A0A103XDL3</accession>
<comment type="similarity">
    <text evidence="1">Belongs to the PPR family. PCMP-H subfamily.</text>
</comment>
<dbReference type="Gramene" id="KVH88709">
    <property type="protein sequence ID" value="KVH88709"/>
    <property type="gene ID" value="Ccrd_025981"/>
</dbReference>
<protein>
    <recommendedName>
        <fullName evidence="2">DYW domain-containing protein</fullName>
    </recommendedName>
</protein>
<comment type="caution">
    <text evidence="3">The sequence shown here is derived from an EMBL/GenBank/DDBJ whole genome shotgun (WGS) entry which is preliminary data.</text>
</comment>
<proteinExistence type="inferred from homology"/>
<dbReference type="Proteomes" id="UP000243975">
    <property type="component" value="Unassembled WGS sequence"/>
</dbReference>
<dbReference type="GO" id="GO:0008270">
    <property type="term" value="F:zinc ion binding"/>
    <property type="evidence" value="ECO:0007669"/>
    <property type="project" value="InterPro"/>
</dbReference>
<dbReference type="STRING" id="59895.A0A103XDL3"/>
<evidence type="ECO:0000256" key="1">
    <source>
        <dbReference type="ARBA" id="ARBA00006643"/>
    </source>
</evidence>
<dbReference type="InterPro" id="IPR032867">
    <property type="entry name" value="DYW_dom"/>
</dbReference>